<dbReference type="Gene3D" id="2.60.120.200">
    <property type="match status" value="1"/>
</dbReference>
<dbReference type="PATRIC" id="fig|1122151.5.peg.1341"/>
<sequence>MNIFYRKRFLIFAIFLCILILFLDIYSTKVAGADTGDSDYEHALATTPKGLNWDNNNFVIAKFPPKPVNAPIDSPSGKKYSYDNNATIVRSKNPATKDTSVISLTNGTYQVGAVWSNFEKGNYFDLSHEQIASMWIYFGNTGGEVPGDGMAFVLQNDKRKENAIALSSTGIPVNGQSLGVWGADWDKTNLYPENIAKTAIQNSWAMEFDTYKNLLTGANEISGEGVSFDANNPGTYSQHIATGFPASYKTYVKQKAGNTNPPIYYYTMHHDNFIGIENLVDSNWHHVTIKWSPDISVNSQTTPTGGTMTYSYNDKNPDGSMPDANNIKSTSFHLDTANFNLQSDSKLYWGFTGSTGKYYENNLMIFESIPSFVDAEATTKIHDNTQNRDIEKNDSQVYPNDDVSYFYNLDYKGWTKTWNGINAKMNVPKNIHFTSGTVSYPATGNTYQIPSDKFLNAPASIETVLPEQLNQDSRKAIVELKGHTETIATEKLNVPSAHASFEGDNLITDTNTIPFFIQARNLTLKSNFPDIKKIGQHEDVDIPAELEYHDGTSLVSSNMTVYSSINDKNLPSFKLNDSNPATGFMLHLSSDQLSSKINIVKFYVVDNLGNKTNVITKQINVGGTVQFGSVSPQLNFKTMNLTSPNEIIPRMNNWQIDVIDSREKGSSWSVQANASKLTDSKTHQEFDGALIYRDPTGKVSYLNNDLTIAENSKDNDDTQEKSITENWNSQDGILLLSNSQNKAGNYSGEINWSLIDSLNNK</sequence>
<proteinExistence type="predicted"/>
<evidence type="ECO:0000313" key="1">
    <source>
        <dbReference type="EMBL" id="KRL32014.1"/>
    </source>
</evidence>
<dbReference type="AlphaFoldDB" id="A0A0R1PIM5"/>
<dbReference type="InterPro" id="IPR013320">
    <property type="entry name" value="ConA-like_dom_sf"/>
</dbReference>
<evidence type="ECO:0000313" key="2">
    <source>
        <dbReference type="Proteomes" id="UP000051908"/>
    </source>
</evidence>
<dbReference type="GeneID" id="96667232"/>
<name>A0A0R1PIM5_9LACO</name>
<comment type="caution">
    <text evidence="1">The sequence shown here is derived from an EMBL/GenBank/DDBJ whole genome shotgun (WGS) entry which is preliminary data.</text>
</comment>
<protein>
    <submittedName>
        <fullName evidence="1">Extracellular protein</fullName>
    </submittedName>
</protein>
<gene>
    <name evidence="1" type="ORF">FD33_GL001289</name>
</gene>
<dbReference type="SUPFAM" id="SSF49899">
    <property type="entry name" value="Concanavalin A-like lectins/glucanases"/>
    <property type="match status" value="1"/>
</dbReference>
<dbReference type="Proteomes" id="UP000051908">
    <property type="component" value="Unassembled WGS sequence"/>
</dbReference>
<dbReference type="EMBL" id="AZES01000023">
    <property type="protein sequence ID" value="KRL32014.1"/>
    <property type="molecule type" value="Genomic_DNA"/>
</dbReference>
<dbReference type="OrthoDB" id="2306834at2"/>
<organism evidence="1 2">
    <name type="scientific">Companilactobacillus paralimentarius DSM 13238 = JCM 10415</name>
    <dbReference type="NCBI Taxonomy" id="1122151"/>
    <lineage>
        <taxon>Bacteria</taxon>
        <taxon>Bacillati</taxon>
        <taxon>Bacillota</taxon>
        <taxon>Bacilli</taxon>
        <taxon>Lactobacillales</taxon>
        <taxon>Lactobacillaceae</taxon>
        <taxon>Companilactobacillus</taxon>
    </lineage>
</organism>
<reference evidence="1 2" key="1">
    <citation type="journal article" date="2015" name="Genome Announc.">
        <title>Expanding the biotechnology potential of lactobacilli through comparative genomics of 213 strains and associated genera.</title>
        <authorList>
            <person name="Sun Z."/>
            <person name="Harris H.M."/>
            <person name="McCann A."/>
            <person name="Guo C."/>
            <person name="Argimon S."/>
            <person name="Zhang W."/>
            <person name="Yang X."/>
            <person name="Jeffery I.B."/>
            <person name="Cooney J.C."/>
            <person name="Kagawa T.F."/>
            <person name="Liu W."/>
            <person name="Song Y."/>
            <person name="Salvetti E."/>
            <person name="Wrobel A."/>
            <person name="Rasinkangas P."/>
            <person name="Parkhill J."/>
            <person name="Rea M.C."/>
            <person name="O'Sullivan O."/>
            <person name="Ritari J."/>
            <person name="Douillard F.P."/>
            <person name="Paul Ross R."/>
            <person name="Yang R."/>
            <person name="Briner A.E."/>
            <person name="Felis G.E."/>
            <person name="de Vos W.M."/>
            <person name="Barrangou R."/>
            <person name="Klaenhammer T.R."/>
            <person name="Caufield P.W."/>
            <person name="Cui Y."/>
            <person name="Zhang H."/>
            <person name="O'Toole P.W."/>
        </authorList>
    </citation>
    <scope>NUCLEOTIDE SEQUENCE [LARGE SCALE GENOMIC DNA]</scope>
    <source>
        <strain evidence="1 2">DSM 13238</strain>
    </source>
</reference>
<keyword evidence="2" id="KW-1185">Reference proteome</keyword>
<accession>A0A0R1PIM5</accession>
<dbReference type="RefSeq" id="WP_056955727.1">
    <property type="nucleotide sequence ID" value="NZ_AZES01000023.1"/>
</dbReference>